<dbReference type="Gene3D" id="3.40.50.12780">
    <property type="entry name" value="N-terminal domain of ligase-like"/>
    <property type="match status" value="1"/>
</dbReference>
<dbReference type="Pfam" id="PF00501">
    <property type="entry name" value="AMP-binding"/>
    <property type="match status" value="1"/>
</dbReference>
<dbReference type="InterPro" id="IPR042099">
    <property type="entry name" value="ANL_N_sf"/>
</dbReference>
<dbReference type="GO" id="GO:0005524">
    <property type="term" value="F:ATP binding"/>
    <property type="evidence" value="ECO:0007669"/>
    <property type="project" value="UniProtKB-KW"/>
</dbReference>
<feature type="domain" description="AMP-binding enzyme C-terminal" evidence="6">
    <location>
        <begin position="478"/>
        <end position="554"/>
    </location>
</feature>
<dbReference type="GO" id="GO:0044539">
    <property type="term" value="P:long-chain fatty acid import into cell"/>
    <property type="evidence" value="ECO:0007669"/>
    <property type="project" value="TreeGrafter"/>
</dbReference>
<dbReference type="PROSITE" id="PS00455">
    <property type="entry name" value="AMP_BINDING"/>
    <property type="match status" value="1"/>
</dbReference>
<comment type="caution">
    <text evidence="7">The sequence shown here is derived from an EMBL/GenBank/DDBJ whole genome shotgun (WGS) entry which is preliminary data.</text>
</comment>
<accession>A0A2N5Y2G1</accession>
<dbReference type="PANTHER" id="PTHR43107">
    <property type="entry name" value="LONG-CHAIN FATTY ACID TRANSPORT PROTEIN"/>
    <property type="match status" value="1"/>
</dbReference>
<sequence>MAAKSREVFRVLGEAMSVVPALGYKLAQDDDTASLGSLFEDTVSKYPHNTMLICENRQWTYSEFNAEVNQLARVLVSRGVSRGDTVALFMENRADYVLSMLALVKLGASASLVNNSLSGDALVHCLKATHARGCVVGAECSDVFAEVMGQLGWGEGQPLLWFADEEDDRVPDWAIDAGAEMFSTGQHNLDITRRITAGETALYIFTSGTTGLPKAALVSHRKILAAGHGIGRLGFRIKPGDRLYLCLPIYHITGMGPGLCGFLSAGGSIVLRRSFSASNFWPEIRKYQANCFIYVGELCRYLTMQPPCAEEKDNPLEKMLGNGLRPDVWDEFKTRFGVSRICEIYGSSEGNVSFLNILNKDKTIGAAFSKVALVKYDNENDEVLRDQNGRCIEVPMGEPGLLLGEINDKTRFEGYTDNTATEKKIVPDVLQEGDRWFNTGDLIKQIDVGFALGLKHFQFVDRTGDTFRWRAENVSTNEVAEVLNKHPQINMANVYGVEVPGAEGRAGMVAFALAPAARLDLQALEQLVDAELPGYARPVFLRIQRDMATTVTFKLLKGTLREQAYHLERMGDDEVYVRKPRSSHYERLDVAYYPTILDGSAGY</sequence>
<dbReference type="FunFam" id="3.30.300.30:FF:000002">
    <property type="entry name" value="Long-chain fatty acid transport protein 1"/>
    <property type="match status" value="1"/>
</dbReference>
<dbReference type="InterPro" id="IPR025110">
    <property type="entry name" value="AMP-bd_C"/>
</dbReference>
<gene>
    <name evidence="7" type="ORF">CWI75_11815</name>
</gene>
<dbReference type="AlphaFoldDB" id="A0A2N5Y2G1"/>
<feature type="domain" description="AMP-dependent synthetase/ligase" evidence="5">
    <location>
        <begin position="39"/>
        <end position="388"/>
    </location>
</feature>
<name>A0A2N5Y2G1_9GAMM</name>
<comment type="similarity">
    <text evidence="1">Belongs to the ATP-dependent AMP-binding enzyme family.</text>
</comment>
<dbReference type="Gene3D" id="3.30.300.30">
    <property type="match status" value="1"/>
</dbReference>
<keyword evidence="2" id="KW-0436">Ligase</keyword>
<evidence type="ECO:0000259" key="6">
    <source>
        <dbReference type="Pfam" id="PF13193"/>
    </source>
</evidence>
<dbReference type="PANTHER" id="PTHR43107:SF15">
    <property type="entry name" value="FATTY ACID TRANSPORT PROTEIN 3, ISOFORM A"/>
    <property type="match status" value="1"/>
</dbReference>
<evidence type="ECO:0000256" key="1">
    <source>
        <dbReference type="ARBA" id="ARBA00006432"/>
    </source>
</evidence>
<keyword evidence="8" id="KW-1185">Reference proteome</keyword>
<keyword evidence="3" id="KW-0547">Nucleotide-binding</keyword>
<dbReference type="SUPFAM" id="SSF56801">
    <property type="entry name" value="Acetyl-CoA synthetase-like"/>
    <property type="match status" value="1"/>
</dbReference>
<reference evidence="8" key="1">
    <citation type="submission" date="2017-11" db="EMBL/GenBank/DDBJ databases">
        <title>The draft genome sequence of Chromatocurvus sp. F02.</title>
        <authorList>
            <person name="Du Z.-J."/>
            <person name="Chang Y.-Q."/>
        </authorList>
    </citation>
    <scope>NUCLEOTIDE SEQUENCE [LARGE SCALE GENOMIC DNA]</scope>
    <source>
        <strain evidence="8">F02</strain>
    </source>
</reference>
<dbReference type="InterPro" id="IPR045851">
    <property type="entry name" value="AMP-bd_C_sf"/>
</dbReference>
<keyword evidence="4" id="KW-0067">ATP-binding</keyword>
<dbReference type="GO" id="GO:0004467">
    <property type="term" value="F:long-chain fatty acid-CoA ligase activity"/>
    <property type="evidence" value="ECO:0007669"/>
    <property type="project" value="TreeGrafter"/>
</dbReference>
<evidence type="ECO:0000313" key="8">
    <source>
        <dbReference type="Proteomes" id="UP000234845"/>
    </source>
</evidence>
<dbReference type="EMBL" id="PKLZ01000008">
    <property type="protein sequence ID" value="PLW82559.1"/>
    <property type="molecule type" value="Genomic_DNA"/>
</dbReference>
<evidence type="ECO:0000256" key="2">
    <source>
        <dbReference type="ARBA" id="ARBA00022598"/>
    </source>
</evidence>
<dbReference type="OrthoDB" id="9803968at2"/>
<evidence type="ECO:0000256" key="3">
    <source>
        <dbReference type="ARBA" id="ARBA00022741"/>
    </source>
</evidence>
<dbReference type="NCBIfam" id="NF006134">
    <property type="entry name" value="PRK08279.1"/>
    <property type="match status" value="1"/>
</dbReference>
<organism evidence="7 8">
    <name type="scientific">Kineobactrum sediminis</name>
    <dbReference type="NCBI Taxonomy" id="1905677"/>
    <lineage>
        <taxon>Bacteria</taxon>
        <taxon>Pseudomonadati</taxon>
        <taxon>Pseudomonadota</taxon>
        <taxon>Gammaproteobacteria</taxon>
        <taxon>Cellvibrionales</taxon>
        <taxon>Halieaceae</taxon>
        <taxon>Kineobactrum</taxon>
    </lineage>
</organism>
<evidence type="ECO:0000313" key="7">
    <source>
        <dbReference type="EMBL" id="PLW82559.1"/>
    </source>
</evidence>
<dbReference type="Proteomes" id="UP000234845">
    <property type="component" value="Unassembled WGS sequence"/>
</dbReference>
<dbReference type="GO" id="GO:0005886">
    <property type="term" value="C:plasma membrane"/>
    <property type="evidence" value="ECO:0007669"/>
    <property type="project" value="TreeGrafter"/>
</dbReference>
<proteinExistence type="inferred from homology"/>
<dbReference type="Pfam" id="PF13193">
    <property type="entry name" value="AMP-binding_C"/>
    <property type="match status" value="1"/>
</dbReference>
<evidence type="ECO:0000259" key="5">
    <source>
        <dbReference type="Pfam" id="PF00501"/>
    </source>
</evidence>
<dbReference type="InterPro" id="IPR020845">
    <property type="entry name" value="AMP-binding_CS"/>
</dbReference>
<evidence type="ECO:0000256" key="4">
    <source>
        <dbReference type="ARBA" id="ARBA00022840"/>
    </source>
</evidence>
<protein>
    <submittedName>
        <fullName evidence="7">Long-chain-acyl-CoA synthetase</fullName>
    </submittedName>
</protein>
<dbReference type="InterPro" id="IPR000873">
    <property type="entry name" value="AMP-dep_synth/lig_dom"/>
</dbReference>
<dbReference type="GO" id="GO:0005324">
    <property type="term" value="F:long-chain fatty acid transmembrane transporter activity"/>
    <property type="evidence" value="ECO:0007669"/>
    <property type="project" value="TreeGrafter"/>
</dbReference>